<dbReference type="EMBL" id="MHRJ01000050">
    <property type="protein sequence ID" value="OHA21183.1"/>
    <property type="molecule type" value="Genomic_DNA"/>
</dbReference>
<dbReference type="Pfam" id="PF13340">
    <property type="entry name" value="DUF4096"/>
    <property type="match status" value="1"/>
</dbReference>
<dbReference type="PANTHER" id="PTHR46637:SF1">
    <property type="entry name" value="BLL5188 PROTEIN"/>
    <property type="match status" value="1"/>
</dbReference>
<dbReference type="InterPro" id="IPR025161">
    <property type="entry name" value="IS402-like_dom"/>
</dbReference>
<evidence type="ECO:0000313" key="4">
    <source>
        <dbReference type="Proteomes" id="UP000176493"/>
    </source>
</evidence>
<dbReference type="PANTHER" id="PTHR46637">
    <property type="entry name" value="TIS1421-TRANSPOSASE PROTEIN A"/>
    <property type="match status" value="1"/>
</dbReference>
<feature type="region of interest" description="Disordered" evidence="1">
    <location>
        <begin position="1"/>
        <end position="23"/>
    </location>
</feature>
<evidence type="ECO:0000313" key="3">
    <source>
        <dbReference type="EMBL" id="OHA21183.1"/>
    </source>
</evidence>
<proteinExistence type="predicted"/>
<reference evidence="3 4" key="1">
    <citation type="journal article" date="2016" name="Nat. Commun.">
        <title>Thousands of microbial genomes shed light on interconnected biogeochemical processes in an aquifer system.</title>
        <authorList>
            <person name="Anantharaman K."/>
            <person name="Brown C.T."/>
            <person name="Hug L.A."/>
            <person name="Sharon I."/>
            <person name="Castelle C.J."/>
            <person name="Probst A.J."/>
            <person name="Thomas B.C."/>
            <person name="Singh A."/>
            <person name="Wilkins M.J."/>
            <person name="Karaoz U."/>
            <person name="Brodie E.L."/>
            <person name="Williams K.H."/>
            <person name="Hubbard S.S."/>
            <person name="Banfield J.F."/>
        </authorList>
    </citation>
    <scope>NUCLEOTIDE SEQUENCE [LARGE SCALE GENOMIC DNA]</scope>
</reference>
<dbReference type="Proteomes" id="UP000176493">
    <property type="component" value="Unassembled WGS sequence"/>
</dbReference>
<name>A0A1G2MBI9_9BACT</name>
<evidence type="ECO:0000256" key="1">
    <source>
        <dbReference type="SAM" id="MobiDB-lite"/>
    </source>
</evidence>
<feature type="domain" description="Insertion element IS402-like" evidence="2">
    <location>
        <begin position="34"/>
        <end position="99"/>
    </location>
</feature>
<organism evidence="3 4">
    <name type="scientific">Candidatus Taylorbacteria bacterium RIFCSPHIGHO2_02_49_25</name>
    <dbReference type="NCBI Taxonomy" id="1802305"/>
    <lineage>
        <taxon>Bacteria</taxon>
        <taxon>Candidatus Tayloriibacteriota</taxon>
    </lineage>
</organism>
<accession>A0A1G2MBI9</accession>
<dbReference type="InterPro" id="IPR052909">
    <property type="entry name" value="Transposase_6_like"/>
</dbReference>
<feature type="compositionally biased region" description="Basic and acidic residues" evidence="1">
    <location>
        <begin position="1"/>
        <end position="11"/>
    </location>
</feature>
<protein>
    <recommendedName>
        <fullName evidence="2">Insertion element IS402-like domain-containing protein</fullName>
    </recommendedName>
</protein>
<comment type="caution">
    <text evidence="3">The sequence shown here is derived from an EMBL/GenBank/DDBJ whole genome shotgun (WGS) entry which is preliminary data.</text>
</comment>
<dbReference type="AlphaFoldDB" id="A0A1G2MBI9"/>
<evidence type="ECO:0000259" key="2">
    <source>
        <dbReference type="Pfam" id="PF13340"/>
    </source>
</evidence>
<sequence>MKIGKEKDIPKKSQRSSTGYNTLPTKVTRTEFNQFIKPHLSMSDRERPNLSYFKIFNYILYVLHTGIQWENLPVKEVHFTNIYRHHNRWSKDGSYEKIFDESLAFLDAQDDLDLSVLHGDGSNVVAKKGVTASATRDINTKRAKNPLISKTIRATSSYRA</sequence>
<gene>
    <name evidence="3" type="ORF">A2W52_04155</name>
</gene>